<accession>A0ABN2U5I0</accession>
<dbReference type="EMBL" id="BAAAQN010000015">
    <property type="protein sequence ID" value="GAA2029339.1"/>
    <property type="molecule type" value="Genomic_DNA"/>
</dbReference>
<protein>
    <submittedName>
        <fullName evidence="1">Uncharacterized protein</fullName>
    </submittedName>
</protein>
<name>A0ABN2U5I0_9ACTN</name>
<comment type="caution">
    <text evidence="1">The sequence shown here is derived from an EMBL/GenBank/DDBJ whole genome shotgun (WGS) entry which is preliminary data.</text>
</comment>
<gene>
    <name evidence="1" type="ORF">GCM10009839_31090</name>
</gene>
<organism evidence="1 2">
    <name type="scientific">Catenulispora yoronensis</name>
    <dbReference type="NCBI Taxonomy" id="450799"/>
    <lineage>
        <taxon>Bacteria</taxon>
        <taxon>Bacillati</taxon>
        <taxon>Actinomycetota</taxon>
        <taxon>Actinomycetes</taxon>
        <taxon>Catenulisporales</taxon>
        <taxon>Catenulisporaceae</taxon>
        <taxon>Catenulispora</taxon>
    </lineage>
</organism>
<proteinExistence type="predicted"/>
<sequence length="60" mass="5690">MPTLVRRGTAAGVDGDAGCGVGRDVGCETTRDVGCGADSGPGTWAGIWVTAGGAVPVTAG</sequence>
<reference evidence="1 2" key="1">
    <citation type="journal article" date="2019" name="Int. J. Syst. Evol. Microbiol.">
        <title>The Global Catalogue of Microorganisms (GCM) 10K type strain sequencing project: providing services to taxonomists for standard genome sequencing and annotation.</title>
        <authorList>
            <consortium name="The Broad Institute Genomics Platform"/>
            <consortium name="The Broad Institute Genome Sequencing Center for Infectious Disease"/>
            <person name="Wu L."/>
            <person name="Ma J."/>
        </authorList>
    </citation>
    <scope>NUCLEOTIDE SEQUENCE [LARGE SCALE GENOMIC DNA]</scope>
    <source>
        <strain evidence="1 2">JCM 16014</strain>
    </source>
</reference>
<keyword evidence="2" id="KW-1185">Reference proteome</keyword>
<dbReference type="Proteomes" id="UP001500751">
    <property type="component" value="Unassembled WGS sequence"/>
</dbReference>
<evidence type="ECO:0000313" key="2">
    <source>
        <dbReference type="Proteomes" id="UP001500751"/>
    </source>
</evidence>
<evidence type="ECO:0000313" key="1">
    <source>
        <dbReference type="EMBL" id="GAA2029339.1"/>
    </source>
</evidence>